<evidence type="ECO:0000313" key="15">
    <source>
        <dbReference type="EMBL" id="MBB5223635.1"/>
    </source>
</evidence>
<dbReference type="InterPro" id="IPR047214">
    <property type="entry name" value="TPP_PDC_IPDC"/>
</dbReference>
<evidence type="ECO:0000256" key="3">
    <source>
        <dbReference type="ARBA" id="ARBA00007812"/>
    </source>
</evidence>
<dbReference type="GO" id="GO:0000287">
    <property type="term" value="F:magnesium ion binding"/>
    <property type="evidence" value="ECO:0007669"/>
    <property type="project" value="InterPro"/>
</dbReference>
<comment type="similarity">
    <text evidence="3 11">Belongs to the TPP enzyme family.</text>
</comment>
<dbReference type="InterPro" id="IPR000399">
    <property type="entry name" value="TPP-bd_CS"/>
</dbReference>
<evidence type="ECO:0000256" key="1">
    <source>
        <dbReference type="ARBA" id="ARBA00001920"/>
    </source>
</evidence>
<evidence type="ECO:0000259" key="13">
    <source>
        <dbReference type="Pfam" id="PF02775"/>
    </source>
</evidence>
<dbReference type="RefSeq" id="WP_184152926.1">
    <property type="nucleotide sequence ID" value="NZ_JACHFM010000004.1"/>
</dbReference>
<evidence type="ECO:0000256" key="5">
    <source>
        <dbReference type="ARBA" id="ARBA00022723"/>
    </source>
</evidence>
<evidence type="ECO:0000256" key="8">
    <source>
        <dbReference type="ARBA" id="ARBA00023052"/>
    </source>
</evidence>
<comment type="caution">
    <text evidence="15">The sequence shown here is derived from an EMBL/GenBank/DDBJ whole genome shotgun (WGS) entry which is preliminary data.</text>
</comment>
<dbReference type="GO" id="GO:0005829">
    <property type="term" value="C:cytosol"/>
    <property type="evidence" value="ECO:0007669"/>
    <property type="project" value="TreeGrafter"/>
</dbReference>
<dbReference type="SUPFAM" id="SSF52467">
    <property type="entry name" value="DHS-like NAD/FAD-binding domain"/>
    <property type="match status" value="1"/>
</dbReference>
<dbReference type="PANTHER" id="PTHR43452:SF30">
    <property type="entry name" value="PYRUVATE DECARBOXYLASE ISOZYME 1-RELATED"/>
    <property type="match status" value="1"/>
</dbReference>
<feature type="binding site" evidence="10">
    <location>
        <position position="432"/>
    </location>
    <ligand>
        <name>Mg(2+)</name>
        <dbReference type="ChEBI" id="CHEBI:18420"/>
    </ligand>
</feature>
<dbReference type="FunFam" id="3.40.50.970:FF:000024">
    <property type="entry name" value="Pyruvate decarboxylase isozyme"/>
    <property type="match status" value="1"/>
</dbReference>
<sequence length="558" mass="59222">MKTTVGDFLISRLKEAGVGHVLGVPGDFNLQFLDQIGRDGGLAFVGCCNELNAGYAADGYARLRGASALLLTYGVGDLSAICAIAGAAAEHVPVICITGAPPLEKMRKGVPLHHTLGTGDYADVLIAVAQFTAAQARLTPETAAAEIDRVIRTAIEARRPVYLQLPSDVSHVEIDAPDGPLLVGRMSSDERLEAALAHLGRLWDAASAPAILVDMDAERFGYASELLALAEATGTRFAALSTGKAILPEAHELSAGLYGGAASTAETRALVENSDCLIAAAPRFIEVNSGHFTAQLPQASVLLGSHSVEIEGQVYYGVEPQALLRAFLACLPASARPRSGNQRNAHAEASFGGPVPLTQARLWPRMANFIRPGDVVLAESGTSNIGLGREVLPADVTYIASNIWGSIGYTLPATLGTCLAAPDRRQVLFIGDGSFQLTAQELSTLLRLDQKPIIFVLNNRGYTIERFILGMTDAYNDVANWNYAGLPGVLTDRGNFHVRVASTEAELDDALSLAEDADRLVLIEMRLDAFDAPNALRRFGPATAEFDYGPLGPQRVRA</sequence>
<dbReference type="Gene3D" id="3.40.50.970">
    <property type="match status" value="2"/>
</dbReference>
<feature type="binding site" evidence="10">
    <location>
        <position position="461"/>
    </location>
    <ligand>
        <name>Mg(2+)</name>
        <dbReference type="ChEBI" id="CHEBI:18420"/>
    </ligand>
</feature>
<dbReference type="PROSITE" id="PS00187">
    <property type="entry name" value="TPP_ENZYMES"/>
    <property type="match status" value="1"/>
</dbReference>
<evidence type="ECO:0000256" key="6">
    <source>
        <dbReference type="ARBA" id="ARBA00022793"/>
    </source>
</evidence>
<dbReference type="InterPro" id="IPR012001">
    <property type="entry name" value="Thiamin_PyroP_enz_TPP-bd_dom"/>
</dbReference>
<reference evidence="15 16" key="1">
    <citation type="submission" date="2020-08" db="EMBL/GenBank/DDBJ databases">
        <title>Genomic Encyclopedia of Type Strains, Phase IV (KMG-IV): sequencing the most valuable type-strain genomes for metagenomic binning, comparative biology and taxonomic classification.</title>
        <authorList>
            <person name="Goeker M."/>
        </authorList>
    </citation>
    <scope>NUCLEOTIDE SEQUENCE [LARGE SCALE GENOMIC DNA]</scope>
    <source>
        <strain evidence="15 16">DSM 101730</strain>
    </source>
</reference>
<dbReference type="CDD" id="cd02005">
    <property type="entry name" value="TPP_PDC_IPDC"/>
    <property type="match status" value="1"/>
</dbReference>
<keyword evidence="5 10" id="KW-0479">Metal-binding</keyword>
<evidence type="ECO:0000259" key="14">
    <source>
        <dbReference type="Pfam" id="PF02776"/>
    </source>
</evidence>
<evidence type="ECO:0000256" key="7">
    <source>
        <dbReference type="ARBA" id="ARBA00022842"/>
    </source>
</evidence>
<protein>
    <submittedName>
        <fullName evidence="15">Indolepyruvate decarboxylase</fullName>
        <ecNumber evidence="15">4.1.1.74</ecNumber>
    </submittedName>
</protein>
<dbReference type="EC" id="4.1.1.74" evidence="15"/>
<keyword evidence="9 15" id="KW-0456">Lyase</keyword>
<keyword evidence="8 11" id="KW-0786">Thiamine pyrophosphate</keyword>
<dbReference type="Pfam" id="PF02775">
    <property type="entry name" value="TPP_enzyme_C"/>
    <property type="match status" value="1"/>
</dbReference>
<dbReference type="GO" id="GO:0016740">
    <property type="term" value="F:transferase activity"/>
    <property type="evidence" value="ECO:0007669"/>
    <property type="project" value="UniProtKB-KW"/>
</dbReference>
<evidence type="ECO:0000256" key="4">
    <source>
        <dbReference type="ARBA" id="ARBA00022679"/>
    </source>
</evidence>
<organism evidence="15 16">
    <name type="scientific">Amaricoccus macauensis</name>
    <dbReference type="NCBI Taxonomy" id="57001"/>
    <lineage>
        <taxon>Bacteria</taxon>
        <taxon>Pseudomonadati</taxon>
        <taxon>Pseudomonadota</taxon>
        <taxon>Alphaproteobacteria</taxon>
        <taxon>Rhodobacterales</taxon>
        <taxon>Paracoccaceae</taxon>
        <taxon>Amaricoccus</taxon>
    </lineage>
</organism>
<dbReference type="InterPro" id="IPR011766">
    <property type="entry name" value="TPP_enzyme_TPP-bd"/>
</dbReference>
<evidence type="ECO:0000256" key="2">
    <source>
        <dbReference type="ARBA" id="ARBA00001964"/>
    </source>
</evidence>
<dbReference type="InterPro" id="IPR029035">
    <property type="entry name" value="DHS-like_NAD/FAD-binding_dom"/>
</dbReference>
<dbReference type="FunFam" id="3.40.50.970:FF:000019">
    <property type="entry name" value="Pyruvate decarboxylase isozyme"/>
    <property type="match status" value="1"/>
</dbReference>
<proteinExistence type="inferred from homology"/>
<dbReference type="Pfam" id="PF00205">
    <property type="entry name" value="TPP_enzyme_M"/>
    <property type="match status" value="1"/>
</dbReference>
<dbReference type="PIRSF" id="PIRSF036565">
    <property type="entry name" value="Pyruvt_ip_decrb"/>
    <property type="match status" value="1"/>
</dbReference>
<dbReference type="InterPro" id="IPR029061">
    <property type="entry name" value="THDP-binding"/>
</dbReference>
<evidence type="ECO:0000256" key="10">
    <source>
        <dbReference type="PIRSR" id="PIRSR036565-2"/>
    </source>
</evidence>
<comment type="cofactor">
    <cofactor evidence="2">
        <name>thiamine diphosphate</name>
        <dbReference type="ChEBI" id="CHEBI:58937"/>
    </cofactor>
</comment>
<gene>
    <name evidence="15" type="ORF">HNP73_003589</name>
</gene>
<dbReference type="EMBL" id="JACHFM010000004">
    <property type="protein sequence ID" value="MBB5223635.1"/>
    <property type="molecule type" value="Genomic_DNA"/>
</dbReference>
<evidence type="ECO:0000256" key="9">
    <source>
        <dbReference type="ARBA" id="ARBA00023239"/>
    </source>
</evidence>
<feature type="domain" description="Thiamine pyrophosphate enzyme TPP-binding" evidence="13">
    <location>
        <begin position="397"/>
        <end position="524"/>
    </location>
</feature>
<name>A0A840SSX6_9RHOB</name>
<dbReference type="AlphaFoldDB" id="A0A840SSX6"/>
<feature type="domain" description="Thiamine pyrophosphate enzyme central" evidence="12">
    <location>
        <begin position="204"/>
        <end position="298"/>
    </location>
</feature>
<evidence type="ECO:0000256" key="11">
    <source>
        <dbReference type="RuleBase" id="RU362132"/>
    </source>
</evidence>
<dbReference type="Proteomes" id="UP000549457">
    <property type="component" value="Unassembled WGS sequence"/>
</dbReference>
<keyword evidence="15" id="KW-0670">Pyruvate</keyword>
<evidence type="ECO:0000313" key="16">
    <source>
        <dbReference type="Proteomes" id="UP000549457"/>
    </source>
</evidence>
<keyword evidence="6" id="KW-0210">Decarboxylase</keyword>
<keyword evidence="16" id="KW-1185">Reference proteome</keyword>
<keyword evidence="7 10" id="KW-0460">Magnesium</keyword>
<dbReference type="InterPro" id="IPR047213">
    <property type="entry name" value="TPP_PYR_PDC_IPDC-like"/>
</dbReference>
<evidence type="ECO:0000259" key="12">
    <source>
        <dbReference type="Pfam" id="PF00205"/>
    </source>
</evidence>
<keyword evidence="4" id="KW-0808">Transferase</keyword>
<dbReference type="GO" id="GO:0030976">
    <property type="term" value="F:thiamine pyrophosphate binding"/>
    <property type="evidence" value="ECO:0007669"/>
    <property type="project" value="InterPro"/>
</dbReference>
<feature type="binding site" evidence="10">
    <location>
        <position position="459"/>
    </location>
    <ligand>
        <name>Mg(2+)</name>
        <dbReference type="ChEBI" id="CHEBI:18420"/>
    </ligand>
</feature>
<dbReference type="Gene3D" id="3.40.50.1220">
    <property type="entry name" value="TPP-binding domain"/>
    <property type="match status" value="1"/>
</dbReference>
<comment type="cofactor">
    <cofactor evidence="10">
        <name>Mg(2+)</name>
        <dbReference type="ChEBI" id="CHEBI:18420"/>
    </cofactor>
    <text evidence="10">Binds 1 Mg(2+) per subunit.</text>
</comment>
<comment type="cofactor">
    <cofactor evidence="1">
        <name>a metal cation</name>
        <dbReference type="ChEBI" id="CHEBI:25213"/>
    </cofactor>
</comment>
<feature type="domain" description="Thiamine pyrophosphate enzyme N-terminal TPP-binding" evidence="14">
    <location>
        <begin position="4"/>
        <end position="109"/>
    </location>
</feature>
<dbReference type="GO" id="GO:0000949">
    <property type="term" value="P:aromatic amino acid family catabolic process to alcohol via Ehrlich pathway"/>
    <property type="evidence" value="ECO:0007669"/>
    <property type="project" value="TreeGrafter"/>
</dbReference>
<dbReference type="InterPro" id="IPR012000">
    <property type="entry name" value="Thiamin_PyroP_enz_cen_dom"/>
</dbReference>
<dbReference type="InterPro" id="IPR012110">
    <property type="entry name" value="PDC/IPDC-like"/>
</dbReference>
<dbReference type="SUPFAM" id="SSF52518">
    <property type="entry name" value="Thiamin diphosphate-binding fold (THDP-binding)"/>
    <property type="match status" value="2"/>
</dbReference>
<accession>A0A840SSX6</accession>
<dbReference type="GO" id="GO:0004737">
    <property type="term" value="F:pyruvate decarboxylase activity"/>
    <property type="evidence" value="ECO:0007669"/>
    <property type="project" value="TreeGrafter"/>
</dbReference>
<dbReference type="PANTHER" id="PTHR43452">
    <property type="entry name" value="PYRUVATE DECARBOXYLASE"/>
    <property type="match status" value="1"/>
</dbReference>
<dbReference type="GO" id="GO:0047434">
    <property type="term" value="F:indolepyruvate decarboxylase activity"/>
    <property type="evidence" value="ECO:0007669"/>
    <property type="project" value="UniProtKB-EC"/>
</dbReference>
<dbReference type="Pfam" id="PF02776">
    <property type="entry name" value="TPP_enzyme_N"/>
    <property type="match status" value="1"/>
</dbReference>
<dbReference type="CDD" id="cd07038">
    <property type="entry name" value="TPP_PYR_PDC_IPDC_like"/>
    <property type="match status" value="1"/>
</dbReference>